<keyword evidence="15" id="KW-1185">Reference proteome</keyword>
<organism evidence="14 15">
    <name type="scientific">Spiroplasma ixodetis</name>
    <dbReference type="NCBI Taxonomy" id="2141"/>
    <lineage>
        <taxon>Bacteria</taxon>
        <taxon>Bacillati</taxon>
        <taxon>Mycoplasmatota</taxon>
        <taxon>Mollicutes</taxon>
        <taxon>Entomoplasmatales</taxon>
        <taxon>Spiroplasmataceae</taxon>
        <taxon>Spiroplasma</taxon>
    </lineage>
</organism>
<dbReference type="InterPro" id="IPR015413">
    <property type="entry name" value="Methionyl/Leucyl_tRNA_Synth"/>
</dbReference>
<evidence type="ECO:0000256" key="2">
    <source>
        <dbReference type="ARBA" id="ARBA00022598"/>
    </source>
</evidence>
<dbReference type="InterPro" id="IPR013155">
    <property type="entry name" value="M/V/L/I-tRNA-synth_anticd-bd"/>
</dbReference>
<dbReference type="PRINTS" id="PR00985">
    <property type="entry name" value="TRNASYNTHLEU"/>
</dbReference>
<feature type="binding site" evidence="8">
    <location>
        <position position="589"/>
    </location>
    <ligand>
        <name>ATP</name>
        <dbReference type="ChEBI" id="CHEBI:30616"/>
    </ligand>
</feature>
<dbReference type="CDD" id="cd07958">
    <property type="entry name" value="Anticodon_Ia_Leu_BEm"/>
    <property type="match status" value="1"/>
</dbReference>
<comment type="catalytic activity">
    <reaction evidence="7 8">
        <text>tRNA(Leu) + L-leucine + ATP = L-leucyl-tRNA(Leu) + AMP + diphosphate</text>
        <dbReference type="Rhea" id="RHEA:11688"/>
        <dbReference type="Rhea" id="RHEA-COMP:9613"/>
        <dbReference type="Rhea" id="RHEA-COMP:9622"/>
        <dbReference type="ChEBI" id="CHEBI:30616"/>
        <dbReference type="ChEBI" id="CHEBI:33019"/>
        <dbReference type="ChEBI" id="CHEBI:57427"/>
        <dbReference type="ChEBI" id="CHEBI:78442"/>
        <dbReference type="ChEBI" id="CHEBI:78494"/>
        <dbReference type="ChEBI" id="CHEBI:456215"/>
        <dbReference type="EC" id="6.1.1.4"/>
    </reaction>
</comment>
<keyword evidence="5 8" id="KW-0648">Protein biosynthesis</keyword>
<evidence type="ECO:0000259" key="12">
    <source>
        <dbReference type="Pfam" id="PF09334"/>
    </source>
</evidence>
<dbReference type="RefSeq" id="WP_353306994.1">
    <property type="nucleotide sequence ID" value="NZ_AP028955.1"/>
</dbReference>
<evidence type="ECO:0000256" key="5">
    <source>
        <dbReference type="ARBA" id="ARBA00022917"/>
    </source>
</evidence>
<reference evidence="15" key="1">
    <citation type="journal article" date="2024" name="FEMS Microbiol. Lett.">
        <title>Genomic insights into Spiroplasma endosymbionts that induce male-killing and protective phenotypes in the pea aphid.</title>
        <authorList>
            <person name="Arai H."/>
            <person name="Legeai F."/>
            <person name="Kageyama D."/>
            <person name="Sugio A."/>
            <person name="Simon J.C."/>
        </authorList>
    </citation>
    <scope>NUCLEOTIDE SEQUENCE [LARGE SCALE GENOMIC DNA]</scope>
    <source>
        <strain evidence="15">sAp269</strain>
    </source>
</reference>
<feature type="short sequence motif" description="'KMSKS' region" evidence="8">
    <location>
        <begin position="586"/>
        <end position="590"/>
    </location>
</feature>
<feature type="domain" description="Aminoacyl-tRNA synthetase class Ia" evidence="10">
    <location>
        <begin position="415"/>
        <end position="612"/>
    </location>
</feature>
<dbReference type="Pfam" id="PF00133">
    <property type="entry name" value="tRNA-synt_1"/>
    <property type="match status" value="1"/>
</dbReference>
<dbReference type="CDD" id="cd00812">
    <property type="entry name" value="LeuRS_core"/>
    <property type="match status" value="1"/>
</dbReference>
<dbReference type="Pfam" id="PF13603">
    <property type="entry name" value="tRNA-synt_1_2"/>
    <property type="match status" value="1"/>
</dbReference>
<dbReference type="InterPro" id="IPR009080">
    <property type="entry name" value="tRNAsynth_Ia_anticodon-bd"/>
</dbReference>
<dbReference type="Pfam" id="PF09334">
    <property type="entry name" value="tRNA-synt_1g"/>
    <property type="match status" value="1"/>
</dbReference>
<dbReference type="NCBIfam" id="TIGR00396">
    <property type="entry name" value="leuS_bact"/>
    <property type="match status" value="1"/>
</dbReference>
<sequence length="812" mass="93691">MSYNHQQIEKKWQQYWLKNETFKTNIDDNKKPKSYILDMFPYPSGSGLHVGHPKGYCAADVISRVKIMNGFNVLHPIGWDAFGLPAEQYALNTGNNPETFTKQNINNFRKQLQSIGLSFDYNKEVNTTDPQHYKWTQWIFIKLYEQGLAEIKDVEVNFCEQLGTVLANEEIININGHMVSERGNFPVIKKAMRQWVLKITKYAEKLLKGLDDLDWPNSVKELQRNWIGKSVGTLVDFIVENNKCKVSIFTSRVDTIFGVSFLVLAPEHPLIHYLTTSEYSKAVTQYCLDAKTKTDLMRQGDDTLKSGVFTGSYAIHPFTKSKLPIWVGDYVLNHYGTGAIMGVPAHDSRDFIFAKNKNLPINFIMKTNNKNEPFLGNSEYINSDFINGKDLETTTNLIVKKLLTLKQGKVHTAYKLRDWLFSRQRYWGEPFPIIYWEDGTMSTVDEQQLPVLLPKMTNIKPSNSGNAPLTNAPNSWLHVTRKDGVKGKREINTMPQWAGSCWYYLAYILKNDDGTYCDFNSDIAQKRFNYWLPVDLYIGGQEHAVLHLLYARFWHLVLYDLKLVNVKEPFLKLVNQGMILGENNEKMSKSRGNVVNPDDIINEYGADTLRIYEMFMGPLTASLPWLNSGLVGCYKFLMRIYRLVNKDEYKIKITTKNDKSLDTIYHQTVKKVTNDINNLNFNTAIAQLMIFINACYKAPTIYQQYLVNFLKLLNPFAPHIAEELWFQFGNKESINKSQFPSYDVKFLITSEVTIAIQINGKTKITLVVKENLNNQEILKVVNNEEKVKYWLKDKTIIKTICIPNKIVNFVVK</sequence>
<dbReference type="PANTHER" id="PTHR43740">
    <property type="entry name" value="LEUCYL-TRNA SYNTHETASE"/>
    <property type="match status" value="1"/>
</dbReference>
<dbReference type="InterPro" id="IPR009008">
    <property type="entry name" value="Val/Leu/Ile-tRNA-synth_edit"/>
</dbReference>
<evidence type="ECO:0000259" key="10">
    <source>
        <dbReference type="Pfam" id="PF00133"/>
    </source>
</evidence>
<name>A0ABN7BTQ6_9MOLU</name>
<evidence type="ECO:0000259" key="13">
    <source>
        <dbReference type="Pfam" id="PF13603"/>
    </source>
</evidence>
<evidence type="ECO:0000256" key="8">
    <source>
        <dbReference type="HAMAP-Rule" id="MF_00049"/>
    </source>
</evidence>
<dbReference type="PANTHER" id="PTHR43740:SF2">
    <property type="entry name" value="LEUCINE--TRNA LIGASE, MITOCHONDRIAL"/>
    <property type="match status" value="1"/>
</dbReference>
<keyword evidence="2 8" id="KW-0436">Ligase</keyword>
<dbReference type="InterPro" id="IPR014729">
    <property type="entry name" value="Rossmann-like_a/b/a_fold"/>
</dbReference>
<dbReference type="Gene3D" id="3.10.20.590">
    <property type="match status" value="1"/>
</dbReference>
<keyword evidence="6 8" id="KW-0030">Aminoacyl-tRNA synthetase</keyword>
<dbReference type="InterPro" id="IPR002300">
    <property type="entry name" value="aa-tRNA-synth_Ia"/>
</dbReference>
<evidence type="ECO:0000313" key="14">
    <source>
        <dbReference type="EMBL" id="BET38338.1"/>
    </source>
</evidence>
<protein>
    <recommendedName>
        <fullName evidence="8">Leucine--tRNA ligase</fullName>
        <ecNumber evidence="8">6.1.1.4</ecNumber>
    </recommendedName>
    <alternativeName>
        <fullName evidence="8">Leucyl-tRNA synthetase</fullName>
        <shortName evidence="8">LeuRS</shortName>
    </alternativeName>
</protein>
<keyword evidence="3 8" id="KW-0547">Nucleotide-binding</keyword>
<comment type="caution">
    <text evidence="8">Lacks conserved residue(s) required for the propagation of feature annotation.</text>
</comment>
<dbReference type="SUPFAM" id="SSF50677">
    <property type="entry name" value="ValRS/IleRS/LeuRS editing domain"/>
    <property type="match status" value="1"/>
</dbReference>
<dbReference type="Pfam" id="PF08264">
    <property type="entry name" value="Anticodon_1"/>
    <property type="match status" value="1"/>
</dbReference>
<keyword evidence="4 8" id="KW-0067">ATP-binding</keyword>
<dbReference type="Gene3D" id="1.10.730.10">
    <property type="entry name" value="Isoleucyl-tRNA Synthetase, Domain 1"/>
    <property type="match status" value="1"/>
</dbReference>
<dbReference type="InterPro" id="IPR002302">
    <property type="entry name" value="Leu-tRNA-ligase"/>
</dbReference>
<evidence type="ECO:0000313" key="15">
    <source>
        <dbReference type="Proteomes" id="UP001473424"/>
    </source>
</evidence>
<dbReference type="Proteomes" id="UP001473424">
    <property type="component" value="Chromosome"/>
</dbReference>
<evidence type="ECO:0000256" key="6">
    <source>
        <dbReference type="ARBA" id="ARBA00023146"/>
    </source>
</evidence>
<feature type="domain" description="Methionyl/Valyl/Leucyl/Isoleucyl-tRNA synthetase anticodon-binding" evidence="11">
    <location>
        <begin position="658"/>
        <end position="773"/>
    </location>
</feature>
<accession>A0ABN7BTQ6</accession>
<evidence type="ECO:0000259" key="11">
    <source>
        <dbReference type="Pfam" id="PF08264"/>
    </source>
</evidence>
<comment type="similarity">
    <text evidence="1 8 9">Belongs to the class-I aminoacyl-tRNA synthetase family.</text>
</comment>
<dbReference type="HAMAP" id="MF_00049_B">
    <property type="entry name" value="Leu_tRNA_synth_B"/>
    <property type="match status" value="1"/>
</dbReference>
<dbReference type="SUPFAM" id="SSF52374">
    <property type="entry name" value="Nucleotidylyl transferase"/>
    <property type="match status" value="1"/>
</dbReference>
<comment type="subcellular location">
    <subcellularLocation>
        <location evidence="8">Cytoplasm</location>
    </subcellularLocation>
</comment>
<evidence type="ECO:0000256" key="4">
    <source>
        <dbReference type="ARBA" id="ARBA00022840"/>
    </source>
</evidence>
<dbReference type="InterPro" id="IPR025709">
    <property type="entry name" value="Leu_tRNA-synth_edit"/>
</dbReference>
<keyword evidence="8" id="KW-0963">Cytoplasm</keyword>
<proteinExistence type="inferred from homology"/>
<evidence type="ECO:0000256" key="7">
    <source>
        <dbReference type="ARBA" id="ARBA00047469"/>
    </source>
</evidence>
<evidence type="ECO:0000256" key="9">
    <source>
        <dbReference type="RuleBase" id="RU363039"/>
    </source>
</evidence>
<dbReference type="EMBL" id="AP028955">
    <property type="protein sequence ID" value="BET38338.1"/>
    <property type="molecule type" value="Genomic_DNA"/>
</dbReference>
<dbReference type="EC" id="6.1.1.4" evidence="8"/>
<evidence type="ECO:0000256" key="3">
    <source>
        <dbReference type="ARBA" id="ARBA00022741"/>
    </source>
</evidence>
<dbReference type="Gene3D" id="3.40.50.620">
    <property type="entry name" value="HUPs"/>
    <property type="match status" value="2"/>
</dbReference>
<feature type="domain" description="Leucyl-tRNA synthetase editing" evidence="13">
    <location>
        <begin position="224"/>
        <end position="402"/>
    </location>
</feature>
<feature type="domain" description="Methionyl/Leucyl tRNA synthetase" evidence="12">
    <location>
        <begin position="40"/>
        <end position="172"/>
    </location>
</feature>
<gene>
    <name evidence="8 14" type="primary">leuS</name>
    <name evidence="14" type="ORF">SAP269_09270</name>
</gene>
<dbReference type="GO" id="GO:0016874">
    <property type="term" value="F:ligase activity"/>
    <property type="evidence" value="ECO:0007669"/>
    <property type="project" value="UniProtKB-KW"/>
</dbReference>
<evidence type="ECO:0000256" key="1">
    <source>
        <dbReference type="ARBA" id="ARBA00005594"/>
    </source>
</evidence>
<dbReference type="SUPFAM" id="SSF47323">
    <property type="entry name" value="Anticodon-binding domain of a subclass of class I aminoacyl-tRNA synthetases"/>
    <property type="match status" value="1"/>
</dbReference>